<dbReference type="InterPro" id="IPR010562">
    <property type="entry name" value="Haemolymph_juvenile_hormone-bd"/>
</dbReference>
<evidence type="ECO:0000313" key="2">
    <source>
        <dbReference type="Proteomes" id="UP000515204"/>
    </source>
</evidence>
<reference evidence="3" key="1">
    <citation type="submission" date="2025-08" db="UniProtKB">
        <authorList>
            <consortium name="RefSeq"/>
        </authorList>
    </citation>
    <scope>IDENTIFICATION</scope>
</reference>
<dbReference type="RefSeq" id="XP_014469763.1">
    <property type="nucleotide sequence ID" value="XM_014614277.1"/>
</dbReference>
<dbReference type="Proteomes" id="UP000515204">
    <property type="component" value="Unplaced"/>
</dbReference>
<dbReference type="InterPro" id="IPR038606">
    <property type="entry name" value="To_sf"/>
</dbReference>
<protein>
    <submittedName>
        <fullName evidence="3">Uncharacterized protein LOC106741877</fullName>
    </submittedName>
</protein>
<proteinExistence type="predicted"/>
<dbReference type="SMART" id="SM00700">
    <property type="entry name" value="JHBP"/>
    <property type="match status" value="1"/>
</dbReference>
<dbReference type="Gene3D" id="3.15.10.30">
    <property type="entry name" value="Haemolymph juvenile hormone binding protein"/>
    <property type="match status" value="1"/>
</dbReference>
<dbReference type="PANTHER" id="PTHR11008:SF41">
    <property type="entry name" value="RE70318P"/>
    <property type="match status" value="1"/>
</dbReference>
<evidence type="ECO:0000256" key="1">
    <source>
        <dbReference type="SAM" id="SignalP"/>
    </source>
</evidence>
<gene>
    <name evidence="3" type="primary">LOC106741877</name>
</gene>
<dbReference type="Pfam" id="PF06585">
    <property type="entry name" value="JHBP"/>
    <property type="match status" value="1"/>
</dbReference>
<feature type="chain" id="PRO_5027908558" evidence="1">
    <location>
        <begin position="22"/>
        <end position="263"/>
    </location>
</feature>
<dbReference type="PANTHER" id="PTHR11008">
    <property type="entry name" value="PROTEIN TAKEOUT-LIKE PROTEIN"/>
    <property type="match status" value="1"/>
</dbReference>
<evidence type="ECO:0000313" key="3">
    <source>
        <dbReference type="RefSeq" id="XP_014469763.1"/>
    </source>
</evidence>
<name>A0A6P3WUD6_DINQU</name>
<dbReference type="OrthoDB" id="8196554at2759"/>
<organism evidence="2 3">
    <name type="scientific">Dinoponera quadriceps</name>
    <name type="common">South American ant</name>
    <dbReference type="NCBI Taxonomy" id="609295"/>
    <lineage>
        <taxon>Eukaryota</taxon>
        <taxon>Metazoa</taxon>
        <taxon>Ecdysozoa</taxon>
        <taxon>Arthropoda</taxon>
        <taxon>Hexapoda</taxon>
        <taxon>Insecta</taxon>
        <taxon>Pterygota</taxon>
        <taxon>Neoptera</taxon>
        <taxon>Endopterygota</taxon>
        <taxon>Hymenoptera</taxon>
        <taxon>Apocrita</taxon>
        <taxon>Aculeata</taxon>
        <taxon>Formicoidea</taxon>
        <taxon>Formicidae</taxon>
        <taxon>Ponerinae</taxon>
        <taxon>Ponerini</taxon>
        <taxon>Dinoponera</taxon>
    </lineage>
</organism>
<sequence>MTISRELIIILRLLLRPASLPLLITCSRHERLKYIERCLKSSIESMKHYLMDDIPNLDLPSFEPYWLEHYQFVSSEQFNGIADLTGITVHNLTNFTINKVEVNTNVTWIKLEAFFPSIQFFATYDIQATIFGKYLRKRGRTVIGNFRGVSINVTIEGEYRVRPKNKEEHFKVTNVPVKLSINEATFYLNNNKVHNLLIQEINSLLASNRKIVAKKLVPELQKFASKIIRRIAVNMYSNIPMRLLMRDYNFGDDEDIELSIIDN</sequence>
<keyword evidence="1" id="KW-0732">Signal</keyword>
<dbReference type="KEGG" id="dqu:106741877"/>
<dbReference type="AlphaFoldDB" id="A0A6P3WUD6"/>
<feature type="signal peptide" evidence="1">
    <location>
        <begin position="1"/>
        <end position="21"/>
    </location>
</feature>
<accession>A0A6P3WUD6</accession>
<dbReference type="GeneID" id="106741877"/>
<keyword evidence="2" id="KW-1185">Reference proteome</keyword>
<dbReference type="GO" id="GO:0005615">
    <property type="term" value="C:extracellular space"/>
    <property type="evidence" value="ECO:0007669"/>
    <property type="project" value="TreeGrafter"/>
</dbReference>